<feature type="compositionally biased region" description="Basic residues" evidence="1">
    <location>
        <begin position="22"/>
        <end position="35"/>
    </location>
</feature>
<feature type="region of interest" description="Disordered" evidence="1">
    <location>
        <begin position="1"/>
        <end position="57"/>
    </location>
</feature>
<gene>
    <name evidence="2" type="ORF">LTRI10_LOCUS29833</name>
</gene>
<reference evidence="2 3" key="1">
    <citation type="submission" date="2024-04" db="EMBL/GenBank/DDBJ databases">
        <authorList>
            <person name="Fracassetti M."/>
        </authorList>
    </citation>
    <scope>NUCLEOTIDE SEQUENCE [LARGE SCALE GENOMIC DNA]</scope>
</reference>
<dbReference type="AlphaFoldDB" id="A0AAV2ESH5"/>
<sequence length="124" mass="13775">MANDDDSAGDEMMAGPGASGGGRRRRRRTSRRLGKAGRPSAGREVKEASVEPSRVRRASRKVGCRLCRETTTFVVDGRWPLGHVDGRGGWRRQGGVWCVTVCRVTRGPRQLGLRCFRRRPNDIV</sequence>
<evidence type="ECO:0000313" key="2">
    <source>
        <dbReference type="EMBL" id="CAL1388938.1"/>
    </source>
</evidence>
<name>A0AAV2ESH5_9ROSI</name>
<dbReference type="Proteomes" id="UP001497516">
    <property type="component" value="Chromosome 5"/>
</dbReference>
<organism evidence="2 3">
    <name type="scientific">Linum trigynum</name>
    <dbReference type="NCBI Taxonomy" id="586398"/>
    <lineage>
        <taxon>Eukaryota</taxon>
        <taxon>Viridiplantae</taxon>
        <taxon>Streptophyta</taxon>
        <taxon>Embryophyta</taxon>
        <taxon>Tracheophyta</taxon>
        <taxon>Spermatophyta</taxon>
        <taxon>Magnoliopsida</taxon>
        <taxon>eudicotyledons</taxon>
        <taxon>Gunneridae</taxon>
        <taxon>Pentapetalae</taxon>
        <taxon>rosids</taxon>
        <taxon>fabids</taxon>
        <taxon>Malpighiales</taxon>
        <taxon>Linaceae</taxon>
        <taxon>Linum</taxon>
    </lineage>
</organism>
<evidence type="ECO:0000313" key="3">
    <source>
        <dbReference type="Proteomes" id="UP001497516"/>
    </source>
</evidence>
<dbReference type="EMBL" id="OZ034818">
    <property type="protein sequence ID" value="CAL1388938.1"/>
    <property type="molecule type" value="Genomic_DNA"/>
</dbReference>
<keyword evidence="3" id="KW-1185">Reference proteome</keyword>
<proteinExistence type="predicted"/>
<protein>
    <submittedName>
        <fullName evidence="2">Uncharacterized protein</fullName>
    </submittedName>
</protein>
<evidence type="ECO:0000256" key="1">
    <source>
        <dbReference type="SAM" id="MobiDB-lite"/>
    </source>
</evidence>
<accession>A0AAV2ESH5</accession>